<dbReference type="InterPro" id="IPR025867">
    <property type="entry name" value="MnmE_helical"/>
</dbReference>
<dbReference type="Gene3D" id="3.30.1360.120">
    <property type="entry name" value="Probable tRNA modification gtpase trme, domain 1"/>
    <property type="match status" value="1"/>
</dbReference>
<gene>
    <name evidence="8" type="primary">mnmE</name>
    <name evidence="8" type="synonym">trmE</name>
    <name evidence="11" type="ORF">AWJ14_15635</name>
</gene>
<comment type="caution">
    <text evidence="11">The sequence shown here is derived from an EMBL/GenBank/DDBJ whole genome shotgun (WGS) entry which is preliminary data.</text>
</comment>
<evidence type="ECO:0000256" key="4">
    <source>
        <dbReference type="ARBA" id="ARBA00022801"/>
    </source>
</evidence>
<dbReference type="InterPro" id="IPR006073">
    <property type="entry name" value="GTP-bd"/>
</dbReference>
<dbReference type="Gene3D" id="3.40.50.300">
    <property type="entry name" value="P-loop containing nucleotide triphosphate hydrolases"/>
    <property type="match status" value="1"/>
</dbReference>
<evidence type="ECO:0000256" key="8">
    <source>
        <dbReference type="HAMAP-Rule" id="MF_00379"/>
    </source>
</evidence>
<dbReference type="SUPFAM" id="SSF116878">
    <property type="entry name" value="TrmE connector domain"/>
    <property type="match status" value="1"/>
</dbReference>
<feature type="binding site" evidence="8">
    <location>
        <position position="225"/>
    </location>
    <ligand>
        <name>K(+)</name>
        <dbReference type="ChEBI" id="CHEBI:29103"/>
    </ligand>
</feature>
<evidence type="ECO:0000256" key="2">
    <source>
        <dbReference type="ARBA" id="ARBA00022694"/>
    </source>
</evidence>
<dbReference type="NCBIfam" id="TIGR00450">
    <property type="entry name" value="mnmE_trmE_thdF"/>
    <property type="match status" value="1"/>
</dbReference>
<keyword evidence="7 8" id="KW-0342">GTP-binding</keyword>
<keyword evidence="4 8" id="KW-0378">Hydrolase</keyword>
<organism evidence="11 12">
    <name type="scientific">Hoeflea olei</name>
    <dbReference type="NCBI Taxonomy" id="1480615"/>
    <lineage>
        <taxon>Bacteria</taxon>
        <taxon>Pseudomonadati</taxon>
        <taxon>Pseudomonadota</taxon>
        <taxon>Alphaproteobacteria</taxon>
        <taxon>Hyphomicrobiales</taxon>
        <taxon>Rhizobiaceae</taxon>
        <taxon>Hoeflea</taxon>
    </lineage>
</organism>
<comment type="similarity">
    <text evidence="1 8 9">Belongs to the TRAFAC class TrmE-Era-EngA-EngB-Septin-like GTPase superfamily. TrmE GTPase family.</text>
</comment>
<keyword evidence="8" id="KW-0479">Metal-binding</keyword>
<feature type="binding site" evidence="8">
    <location>
        <position position="78"/>
    </location>
    <ligand>
        <name>(6S)-5-formyl-5,6,7,8-tetrahydrofolate</name>
        <dbReference type="ChEBI" id="CHEBI:57457"/>
    </ligand>
</feature>
<dbReference type="EMBL" id="LQZT01000017">
    <property type="protein sequence ID" value="OCW57341.1"/>
    <property type="molecule type" value="Genomic_DNA"/>
</dbReference>
<dbReference type="NCBIfam" id="NF003661">
    <property type="entry name" value="PRK05291.1-3"/>
    <property type="match status" value="1"/>
</dbReference>
<feature type="binding site" evidence="8">
    <location>
        <begin position="244"/>
        <end position="250"/>
    </location>
    <ligand>
        <name>GTP</name>
        <dbReference type="ChEBI" id="CHEBI:37565"/>
    </ligand>
</feature>
<dbReference type="FunFam" id="3.30.1360.120:FF:000007">
    <property type="entry name" value="tRNA modification GTPase GTPBP3, mitochondrial"/>
    <property type="match status" value="1"/>
</dbReference>
<dbReference type="PANTHER" id="PTHR42714:SF2">
    <property type="entry name" value="TRNA MODIFICATION GTPASE GTPBP3, MITOCHONDRIAL"/>
    <property type="match status" value="1"/>
</dbReference>
<feature type="binding site" evidence="8">
    <location>
        <position position="250"/>
    </location>
    <ligand>
        <name>Mg(2+)</name>
        <dbReference type="ChEBI" id="CHEBI:18420"/>
    </ligand>
</feature>
<dbReference type="InterPro" id="IPR027417">
    <property type="entry name" value="P-loop_NTPase"/>
</dbReference>
<dbReference type="RefSeq" id="WP_066179363.1">
    <property type="nucleotide sequence ID" value="NZ_LQZT01000017.1"/>
</dbReference>
<dbReference type="CDD" id="cd14858">
    <property type="entry name" value="TrmE_N"/>
    <property type="match status" value="1"/>
</dbReference>
<dbReference type="InterPro" id="IPR027266">
    <property type="entry name" value="TrmE/GcvT-like"/>
</dbReference>
<dbReference type="PROSITE" id="PS51709">
    <property type="entry name" value="G_TRME"/>
    <property type="match status" value="1"/>
</dbReference>
<evidence type="ECO:0000256" key="7">
    <source>
        <dbReference type="ARBA" id="ARBA00023134"/>
    </source>
</evidence>
<dbReference type="SUPFAM" id="SSF52540">
    <property type="entry name" value="P-loop containing nucleoside triphosphate hydrolases"/>
    <property type="match status" value="1"/>
</dbReference>
<keyword evidence="3 8" id="KW-0547">Nucleotide-binding</keyword>
<dbReference type="PANTHER" id="PTHR42714">
    <property type="entry name" value="TRNA MODIFICATION GTPASE GTPBP3"/>
    <property type="match status" value="1"/>
</dbReference>
<dbReference type="Pfam" id="PF01926">
    <property type="entry name" value="MMR_HSR1"/>
    <property type="match status" value="1"/>
</dbReference>
<feature type="binding site" evidence="8">
    <location>
        <position position="246"/>
    </location>
    <ligand>
        <name>K(+)</name>
        <dbReference type="ChEBI" id="CHEBI:29103"/>
    </ligand>
</feature>
<sequence length="442" mass="47624">MRETIYALSSGQPPAGVAVIRISGPGVRFGLETTIGMVPPPRIAKLCEIRNLSGELLDTGLVLFFPGPNSFTGEDVGELQIHGSRASIAAVLDCLSTIEDFRPAEPGDFTRRAFENGRMDLTAVEGLSDLIRAETESQRRQALGQASGRLKDLYQGWATRLTHARALIEADIDFADEDDVPGSVVDGLWPDLRAIAADISTHLSQASVGEITRSGYRIALIGPPNVGKSSLLNNLAQRDAAIVSDIAGTTRDIVEVRLDIGGHLVLVLDTAGIRESENPIEIEGIRRSLSAAADADLVIELRSMADRRDGIDPDLDHARDKLLVWTKSDLHNSDPDQAGAEGIRISNRTGEGLDRLIAAIGDRLARLDSPAAPLAPTRERHIALLRQCLRELESAIDQVNRAPLEIRAEQLRAAGNTLGRITGTVDVEDLLGVIFSEFCIGK</sequence>
<dbReference type="AlphaFoldDB" id="A0A1C1YUY9"/>
<dbReference type="GO" id="GO:0005737">
    <property type="term" value="C:cytoplasm"/>
    <property type="evidence" value="ECO:0007669"/>
    <property type="project" value="UniProtKB-SubCell"/>
</dbReference>
<comment type="subunit">
    <text evidence="8">Homodimer. Heterotetramer of two MnmE and two MnmG subunits.</text>
</comment>
<keyword evidence="6 8" id="KW-0630">Potassium</keyword>
<feature type="binding site" evidence="8">
    <location>
        <position position="442"/>
    </location>
    <ligand>
        <name>(6S)-5-formyl-5,6,7,8-tetrahydrofolate</name>
        <dbReference type="ChEBI" id="CHEBI:57457"/>
    </ligand>
</feature>
<keyword evidence="12" id="KW-1185">Reference proteome</keyword>
<comment type="subcellular location">
    <subcellularLocation>
        <location evidence="8">Cytoplasm</location>
    </subcellularLocation>
</comment>
<dbReference type="OrthoDB" id="9805918at2"/>
<dbReference type="InterPro" id="IPR005225">
    <property type="entry name" value="Small_GTP-bd"/>
</dbReference>
<evidence type="ECO:0000256" key="5">
    <source>
        <dbReference type="ARBA" id="ARBA00022842"/>
    </source>
</evidence>
<accession>A0A1C1YUY9</accession>
<dbReference type="InterPro" id="IPR018948">
    <property type="entry name" value="GTP-bd_TrmE_N"/>
</dbReference>
<dbReference type="EC" id="3.6.-.-" evidence="8"/>
<keyword evidence="2 8" id="KW-0819">tRNA processing</keyword>
<dbReference type="GO" id="GO:0030488">
    <property type="term" value="P:tRNA methylation"/>
    <property type="evidence" value="ECO:0007669"/>
    <property type="project" value="TreeGrafter"/>
</dbReference>
<dbReference type="STRING" id="1480615.AWJ14_15635"/>
<evidence type="ECO:0000313" key="11">
    <source>
        <dbReference type="EMBL" id="OCW57341.1"/>
    </source>
</evidence>
<feature type="binding site" evidence="8">
    <location>
        <position position="229"/>
    </location>
    <ligand>
        <name>Mg(2+)</name>
        <dbReference type="ChEBI" id="CHEBI:18420"/>
    </ligand>
</feature>
<evidence type="ECO:0000256" key="6">
    <source>
        <dbReference type="ARBA" id="ARBA00022958"/>
    </source>
</evidence>
<evidence type="ECO:0000256" key="1">
    <source>
        <dbReference type="ARBA" id="ARBA00011043"/>
    </source>
</evidence>
<dbReference type="InterPro" id="IPR031168">
    <property type="entry name" value="G_TrmE"/>
</dbReference>
<dbReference type="NCBIfam" id="TIGR00231">
    <property type="entry name" value="small_GTP"/>
    <property type="match status" value="1"/>
</dbReference>
<feature type="binding site" evidence="8">
    <location>
        <begin position="225"/>
        <end position="230"/>
    </location>
    <ligand>
        <name>GTP</name>
        <dbReference type="ChEBI" id="CHEBI:37565"/>
    </ligand>
</feature>
<feature type="binding site" evidence="8">
    <location>
        <position position="249"/>
    </location>
    <ligand>
        <name>K(+)</name>
        <dbReference type="ChEBI" id="CHEBI:29103"/>
    </ligand>
</feature>
<keyword evidence="5 8" id="KW-0460">Magnesium</keyword>
<dbReference type="Pfam" id="PF12631">
    <property type="entry name" value="MnmE_helical"/>
    <property type="match status" value="1"/>
</dbReference>
<keyword evidence="8" id="KW-0963">Cytoplasm</keyword>
<feature type="binding site" evidence="8">
    <location>
        <position position="244"/>
    </location>
    <ligand>
        <name>K(+)</name>
        <dbReference type="ChEBI" id="CHEBI:29103"/>
    </ligand>
</feature>
<proteinExistence type="inferred from homology"/>
<dbReference type="GO" id="GO:0046872">
    <property type="term" value="F:metal ion binding"/>
    <property type="evidence" value="ECO:0007669"/>
    <property type="project" value="UniProtKB-KW"/>
</dbReference>
<comment type="cofactor">
    <cofactor evidence="8">
        <name>K(+)</name>
        <dbReference type="ChEBI" id="CHEBI:29103"/>
    </cofactor>
    <text evidence="8">Binds 1 potassium ion per subunit.</text>
</comment>
<reference evidence="11 12" key="1">
    <citation type="submission" date="2015-12" db="EMBL/GenBank/DDBJ databases">
        <authorList>
            <person name="Shamseldin A."/>
            <person name="Moawad H."/>
            <person name="Abd El-Rahim W.M."/>
            <person name="Sadowsky M.J."/>
        </authorList>
    </citation>
    <scope>NUCLEOTIDE SEQUENCE [LARGE SCALE GENOMIC DNA]</scope>
    <source>
        <strain evidence="11 12">JC234</strain>
    </source>
</reference>
<dbReference type="GO" id="GO:0003924">
    <property type="term" value="F:GTPase activity"/>
    <property type="evidence" value="ECO:0007669"/>
    <property type="project" value="UniProtKB-UniRule"/>
</dbReference>
<evidence type="ECO:0000259" key="10">
    <source>
        <dbReference type="PROSITE" id="PS51709"/>
    </source>
</evidence>
<feature type="binding site" evidence="8">
    <location>
        <position position="21"/>
    </location>
    <ligand>
        <name>(6S)-5-formyl-5,6,7,8-tetrahydrofolate</name>
        <dbReference type="ChEBI" id="CHEBI:57457"/>
    </ligand>
</feature>
<dbReference type="GO" id="GO:0002098">
    <property type="term" value="P:tRNA wobble uridine modification"/>
    <property type="evidence" value="ECO:0007669"/>
    <property type="project" value="TreeGrafter"/>
</dbReference>
<dbReference type="CDD" id="cd04164">
    <property type="entry name" value="trmE"/>
    <property type="match status" value="1"/>
</dbReference>
<comment type="caution">
    <text evidence="8">Lacks conserved residue(s) required for the propagation of feature annotation.</text>
</comment>
<dbReference type="HAMAP" id="MF_00379">
    <property type="entry name" value="GTPase_MnmE"/>
    <property type="match status" value="1"/>
</dbReference>
<comment type="function">
    <text evidence="8">Exhibits a very high intrinsic GTPase hydrolysis rate. Involved in the addition of a carboxymethylaminomethyl (cmnm) group at the wobble position (U34) of certain tRNAs, forming tRNA-cmnm(5)s(2)U34.</text>
</comment>
<feature type="domain" description="TrmE-type G" evidence="10">
    <location>
        <begin position="215"/>
        <end position="365"/>
    </location>
</feature>
<dbReference type="Gene3D" id="1.20.120.430">
    <property type="entry name" value="tRNA modification GTPase MnmE domain 2"/>
    <property type="match status" value="1"/>
</dbReference>
<dbReference type="Proteomes" id="UP000094795">
    <property type="component" value="Unassembled WGS sequence"/>
</dbReference>
<feature type="binding site" evidence="8">
    <location>
        <begin position="269"/>
        <end position="272"/>
    </location>
    <ligand>
        <name>GTP</name>
        <dbReference type="ChEBI" id="CHEBI:37565"/>
    </ligand>
</feature>
<dbReference type="InterPro" id="IPR027368">
    <property type="entry name" value="MnmE_dom2"/>
</dbReference>
<dbReference type="InterPro" id="IPR004520">
    <property type="entry name" value="GTPase_MnmE"/>
</dbReference>
<feature type="binding site" evidence="8">
    <location>
        <position position="118"/>
    </location>
    <ligand>
        <name>(6S)-5-formyl-5,6,7,8-tetrahydrofolate</name>
        <dbReference type="ChEBI" id="CHEBI:57457"/>
    </ligand>
</feature>
<protein>
    <recommendedName>
        <fullName evidence="8">tRNA modification GTPase MnmE</fullName>
        <ecNumber evidence="8">3.6.-.-</ecNumber>
    </recommendedName>
</protein>
<dbReference type="Pfam" id="PF10396">
    <property type="entry name" value="TrmE_N"/>
    <property type="match status" value="1"/>
</dbReference>
<evidence type="ECO:0000256" key="3">
    <source>
        <dbReference type="ARBA" id="ARBA00022741"/>
    </source>
</evidence>
<evidence type="ECO:0000313" key="12">
    <source>
        <dbReference type="Proteomes" id="UP000094795"/>
    </source>
</evidence>
<dbReference type="GO" id="GO:0005525">
    <property type="term" value="F:GTP binding"/>
    <property type="evidence" value="ECO:0007669"/>
    <property type="project" value="UniProtKB-UniRule"/>
</dbReference>
<name>A0A1C1YUY9_9HYPH</name>
<evidence type="ECO:0000256" key="9">
    <source>
        <dbReference type="RuleBase" id="RU003313"/>
    </source>
</evidence>